<comment type="caution">
    <text evidence="1">The sequence shown here is derived from an EMBL/GenBank/DDBJ whole genome shotgun (WGS) entry which is preliminary data.</text>
</comment>
<gene>
    <name evidence="1" type="ORF">ACET3X_004104</name>
</gene>
<name>A0ABR3UM09_9PLEO</name>
<evidence type="ECO:0000313" key="2">
    <source>
        <dbReference type="Proteomes" id="UP001578633"/>
    </source>
</evidence>
<keyword evidence="2" id="KW-1185">Reference proteome</keyword>
<dbReference type="GeneID" id="96084426"/>
<dbReference type="EMBL" id="JBHGVX010000003">
    <property type="protein sequence ID" value="KAL1797498.1"/>
    <property type="molecule type" value="Genomic_DNA"/>
</dbReference>
<reference evidence="1 2" key="1">
    <citation type="submission" date="2024-09" db="EMBL/GenBank/DDBJ databases">
        <title>T2T genomes of carrot and Alternaria dauci and their utility for understanding host-pathogen interaction during carrot leaf blight disease.</title>
        <authorList>
            <person name="Liu W."/>
            <person name="Xu S."/>
            <person name="Ou C."/>
            <person name="Liu X."/>
            <person name="Zhuang F."/>
            <person name="Deng X.W."/>
        </authorList>
    </citation>
    <scope>NUCLEOTIDE SEQUENCE [LARGE SCALE GENOMIC DNA]</scope>
    <source>
        <strain evidence="1 2">A2016</strain>
    </source>
</reference>
<dbReference type="RefSeq" id="XP_069308082.1">
    <property type="nucleotide sequence ID" value="XM_069450273.1"/>
</dbReference>
<proteinExistence type="predicted"/>
<protein>
    <submittedName>
        <fullName evidence="1">Uncharacterized protein</fullName>
    </submittedName>
</protein>
<evidence type="ECO:0000313" key="1">
    <source>
        <dbReference type="EMBL" id="KAL1797498.1"/>
    </source>
</evidence>
<dbReference type="Proteomes" id="UP001578633">
    <property type="component" value="Chromosome 3"/>
</dbReference>
<accession>A0ABR3UM09</accession>
<organism evidence="1 2">
    <name type="scientific">Alternaria dauci</name>
    <dbReference type="NCBI Taxonomy" id="48095"/>
    <lineage>
        <taxon>Eukaryota</taxon>
        <taxon>Fungi</taxon>
        <taxon>Dikarya</taxon>
        <taxon>Ascomycota</taxon>
        <taxon>Pezizomycotina</taxon>
        <taxon>Dothideomycetes</taxon>
        <taxon>Pleosporomycetidae</taxon>
        <taxon>Pleosporales</taxon>
        <taxon>Pleosporineae</taxon>
        <taxon>Pleosporaceae</taxon>
        <taxon>Alternaria</taxon>
        <taxon>Alternaria sect. Porri</taxon>
    </lineage>
</organism>
<sequence>MTGPARGSRLPVTAKLPGFCLPVPLVFEQFHIQDTHALNAPKGTRQGLPPSISGYIDRHCEIQTTACPGTIQAIA</sequence>